<dbReference type="SUPFAM" id="SSF49464">
    <property type="entry name" value="Carboxypeptidase regulatory domain-like"/>
    <property type="match status" value="1"/>
</dbReference>
<evidence type="ECO:0000313" key="3">
    <source>
        <dbReference type="EMBL" id="MFD2968714.1"/>
    </source>
</evidence>
<dbReference type="RefSeq" id="WP_380936451.1">
    <property type="nucleotide sequence ID" value="NZ_JBHUPB010000010.1"/>
</dbReference>
<keyword evidence="1" id="KW-0813">Transport</keyword>
<comment type="subcellular location">
    <subcellularLocation>
        <location evidence="1">Cell outer membrane</location>
        <topology evidence="1">Multi-pass membrane protein</topology>
    </subcellularLocation>
</comment>
<gene>
    <name evidence="3" type="ORF">ACFS7Y_15040</name>
</gene>
<dbReference type="PROSITE" id="PS52016">
    <property type="entry name" value="TONB_DEPENDENT_REC_3"/>
    <property type="match status" value="1"/>
</dbReference>
<comment type="caution">
    <text evidence="3">The sequence shown here is derived from an EMBL/GenBank/DDBJ whole genome shotgun (WGS) entry which is preliminary data.</text>
</comment>
<keyword evidence="4" id="KW-1185">Reference proteome</keyword>
<keyword evidence="1" id="KW-0472">Membrane</keyword>
<evidence type="ECO:0000259" key="2">
    <source>
        <dbReference type="Pfam" id="PF07715"/>
    </source>
</evidence>
<organism evidence="3 4">
    <name type="scientific">Sphingobacterium bambusae</name>
    <dbReference type="NCBI Taxonomy" id="662858"/>
    <lineage>
        <taxon>Bacteria</taxon>
        <taxon>Pseudomonadati</taxon>
        <taxon>Bacteroidota</taxon>
        <taxon>Sphingobacteriia</taxon>
        <taxon>Sphingobacteriales</taxon>
        <taxon>Sphingobacteriaceae</taxon>
        <taxon>Sphingobacterium</taxon>
    </lineage>
</organism>
<evidence type="ECO:0000313" key="4">
    <source>
        <dbReference type="Proteomes" id="UP001597525"/>
    </source>
</evidence>
<dbReference type="SUPFAM" id="SSF56935">
    <property type="entry name" value="Porins"/>
    <property type="match status" value="1"/>
</dbReference>
<dbReference type="InterPro" id="IPR012910">
    <property type="entry name" value="Plug_dom"/>
</dbReference>
<dbReference type="Pfam" id="PF07715">
    <property type="entry name" value="Plug"/>
    <property type="match status" value="1"/>
</dbReference>
<feature type="domain" description="TonB-dependent receptor plug" evidence="2">
    <location>
        <begin position="92"/>
        <end position="198"/>
    </location>
</feature>
<dbReference type="InterPro" id="IPR023996">
    <property type="entry name" value="TonB-dep_OMP_SusC/RagA"/>
</dbReference>
<dbReference type="EMBL" id="JBHUPB010000010">
    <property type="protein sequence ID" value="MFD2968714.1"/>
    <property type="molecule type" value="Genomic_DNA"/>
</dbReference>
<proteinExistence type="inferred from homology"/>
<dbReference type="InterPro" id="IPR037066">
    <property type="entry name" value="Plug_dom_sf"/>
</dbReference>
<accession>A0ABW6BKB1</accession>
<dbReference type="Gene3D" id="2.170.130.10">
    <property type="entry name" value="TonB-dependent receptor, plug domain"/>
    <property type="match status" value="1"/>
</dbReference>
<dbReference type="Proteomes" id="UP001597525">
    <property type="component" value="Unassembled WGS sequence"/>
</dbReference>
<keyword evidence="1" id="KW-0812">Transmembrane</keyword>
<dbReference type="NCBIfam" id="TIGR04056">
    <property type="entry name" value="OMP_RagA_SusC"/>
    <property type="match status" value="1"/>
</dbReference>
<dbReference type="InterPro" id="IPR023997">
    <property type="entry name" value="TonB-dep_OMP_SusC/RagA_CS"/>
</dbReference>
<evidence type="ECO:0000256" key="1">
    <source>
        <dbReference type="PROSITE-ProRule" id="PRU01360"/>
    </source>
</evidence>
<name>A0ABW6BKB1_9SPHI</name>
<protein>
    <submittedName>
        <fullName evidence="3">SusC/RagA family TonB-linked outer membrane protein</fullName>
    </submittedName>
</protein>
<keyword evidence="1" id="KW-0998">Cell outer membrane</keyword>
<dbReference type="Pfam" id="PF13715">
    <property type="entry name" value="CarbopepD_reg_2"/>
    <property type="match status" value="1"/>
</dbReference>
<dbReference type="InterPro" id="IPR039426">
    <property type="entry name" value="TonB-dep_rcpt-like"/>
</dbReference>
<dbReference type="InterPro" id="IPR008969">
    <property type="entry name" value="CarboxyPept-like_regulatory"/>
</dbReference>
<sequence length="1033" mass="115614">MTGTVLDSVGSPMAGVLVAVKDKKNQTTTDLKGHFQIDVPLGSTLIFSLINHVTQEIVIGAEFDLKVILYRTSENIEEVVVTAFGRRVQREAVVGSVSTIEPDKLRVPSGNLTTALAGQVAGVIAYQQGGQPGLDNSDFFIRGVTTFGYRQNPLILIDNVELTSNDLARLQVEDIQSFSILKDASATALYGARGANGVILVTTKSGKEGRAKMNLRLDQAFSEPTRSIKLADPITYMRMYNDALITRNPKAIPFFTEDDIYNRMRTINNEQGSNKYVYPVVDWMGLMFKDRAANQRATMNINGGGSVARYMVSTSLSNDNGIIKTNEVNNFNNNVNYKNYQLRSNVNINISKKTELVVRLWGNFNDYSGPITEDASFSTDLYRIALQTSPVLFPAYYAPDDATALAQHILFGNNSGTTSNASNVGFRNPYAEMLRGYKRFSESRMSATLELNQDLENLIPGLKFNGFFSTNRYSYFANQMAYNPFYYTVSPGNYDVATNTYKLRWLNSSTLSNPLPTEYLIYASLGTNANTFIHFQGMLDYGRQFGKHSVGASLIGVRQQRQISGAPSLQESLPYRNLNIAGRMSYNFSSKYFLEVNAGMNGSERFSENNRFGFFPTIGGSWIISKESFWNENVRDVVSNLKLRASYGFTGNDDISSQRFFYLSDVNLQGNNGASFGVDNSYTRPGVIINNYENPSITWERARIFNTGLEINLFDKLDLIAEYWEQLRSNILMQRYVPLSAGLESSISANVGTATIRGLDLSLNFNQRFNEDVWLQFMSNFTFSQGRYGVYEEPSYTEPWRYRSGTLLGQTFGYLAERLFVDDAEVAASPVQLFGGELPKGGDIKYRDLNNDGVITDADKVPIGYPTTPQVIYGFGFTFGYKGFDLNMRFQGAARSNFFIDPNSTSPFMPSSGGVTQVLAAYADSHWSEENQDLYAMYPRLGTTPDQISNNLQTSTWWMRRGDFLRLKMAEIGFSLPQKTASMLHLNSARIFINGMNLFNLSNFKLWDVEQGGGAFNYPIQRVLNIGVNVNFL</sequence>
<keyword evidence="1" id="KW-1134">Transmembrane beta strand</keyword>
<comment type="similarity">
    <text evidence="1">Belongs to the TonB-dependent receptor family.</text>
</comment>
<dbReference type="NCBIfam" id="TIGR04057">
    <property type="entry name" value="SusC_RagA_signa"/>
    <property type="match status" value="1"/>
</dbReference>
<reference evidence="4" key="1">
    <citation type="journal article" date="2019" name="Int. J. Syst. Evol. Microbiol.">
        <title>The Global Catalogue of Microorganisms (GCM) 10K type strain sequencing project: providing services to taxonomists for standard genome sequencing and annotation.</title>
        <authorList>
            <consortium name="The Broad Institute Genomics Platform"/>
            <consortium name="The Broad Institute Genome Sequencing Center for Infectious Disease"/>
            <person name="Wu L."/>
            <person name="Ma J."/>
        </authorList>
    </citation>
    <scope>NUCLEOTIDE SEQUENCE [LARGE SCALE GENOMIC DNA]</scope>
    <source>
        <strain evidence="4">KCTC 22814</strain>
    </source>
</reference>